<dbReference type="AlphaFoldDB" id="A0A8J7K1C2"/>
<gene>
    <name evidence="3" type="ORF">INR99_06600</name>
</gene>
<sequence length="217" mass="23400">MQRRQLLTLLAGLPVLASGASLSDLEAEAARRRAAYRDELRRLARETPVAIYDNPLDPVLGPAAATRSVLVFTDYNCPYCRKLDPVIAQLAGRADAPARFVLKLLTIMDPGSALASAFALRVWQQQPRQFSAAHHALMTGPLPLTTAALKQIARQSGTQASLAEADAAAATLTATQQLAQRLQVYATPSLLIGARIMSGMTDAATLRQEIVRWPMEA</sequence>
<comment type="caution">
    <text evidence="3">The sequence shown here is derived from an EMBL/GenBank/DDBJ whole genome shotgun (WGS) entry which is preliminary data.</text>
</comment>
<evidence type="ECO:0000256" key="1">
    <source>
        <dbReference type="ARBA" id="ARBA00023284"/>
    </source>
</evidence>
<reference evidence="3 4" key="1">
    <citation type="submission" date="2020-10" db="EMBL/GenBank/DDBJ databases">
        <title>The genome sequence of Chitinilyticum litopenaei 4Y14.</title>
        <authorList>
            <person name="Liu Y."/>
        </authorList>
    </citation>
    <scope>NUCLEOTIDE SEQUENCE [LARGE SCALE GENOMIC DNA]</scope>
    <source>
        <strain evidence="3 4">4Y14</strain>
    </source>
</reference>
<organism evidence="3 4">
    <name type="scientific">Chitinilyticum piscinae</name>
    <dbReference type="NCBI Taxonomy" id="2866724"/>
    <lineage>
        <taxon>Bacteria</taxon>
        <taxon>Pseudomonadati</taxon>
        <taxon>Pseudomonadota</taxon>
        <taxon>Betaproteobacteria</taxon>
        <taxon>Neisseriales</taxon>
        <taxon>Chitinibacteraceae</taxon>
        <taxon>Chitinilyticum</taxon>
    </lineage>
</organism>
<dbReference type="PROSITE" id="PS00194">
    <property type="entry name" value="THIOREDOXIN_1"/>
    <property type="match status" value="1"/>
</dbReference>
<keyword evidence="1" id="KW-0676">Redox-active center</keyword>
<dbReference type="SUPFAM" id="SSF52833">
    <property type="entry name" value="Thioredoxin-like"/>
    <property type="match status" value="1"/>
</dbReference>
<proteinExistence type="predicted"/>
<dbReference type="Proteomes" id="UP000604481">
    <property type="component" value="Unassembled WGS sequence"/>
</dbReference>
<evidence type="ECO:0000313" key="3">
    <source>
        <dbReference type="EMBL" id="MBE9609011.1"/>
    </source>
</evidence>
<dbReference type="EMBL" id="JADFUA010000003">
    <property type="protein sequence ID" value="MBE9609011.1"/>
    <property type="molecule type" value="Genomic_DNA"/>
</dbReference>
<dbReference type="RefSeq" id="WP_194115535.1">
    <property type="nucleotide sequence ID" value="NZ_JADFUA010000003.1"/>
</dbReference>
<name>A0A8J7K1C2_9NEIS</name>
<dbReference type="InterPro" id="IPR017937">
    <property type="entry name" value="Thioredoxin_CS"/>
</dbReference>
<keyword evidence="4" id="KW-1185">Reference proteome</keyword>
<evidence type="ECO:0000259" key="2">
    <source>
        <dbReference type="Pfam" id="PF13462"/>
    </source>
</evidence>
<dbReference type="Pfam" id="PF13462">
    <property type="entry name" value="Thioredoxin_4"/>
    <property type="match status" value="1"/>
</dbReference>
<dbReference type="InterPro" id="IPR036249">
    <property type="entry name" value="Thioredoxin-like_sf"/>
</dbReference>
<evidence type="ECO:0000313" key="4">
    <source>
        <dbReference type="Proteomes" id="UP000604481"/>
    </source>
</evidence>
<dbReference type="Gene3D" id="3.40.30.10">
    <property type="entry name" value="Glutaredoxin"/>
    <property type="match status" value="1"/>
</dbReference>
<dbReference type="InterPro" id="IPR012336">
    <property type="entry name" value="Thioredoxin-like_fold"/>
</dbReference>
<accession>A0A8J7K1C2</accession>
<protein>
    <submittedName>
        <fullName evidence="3">Thioredoxin domain-containing protein</fullName>
    </submittedName>
</protein>
<feature type="domain" description="Thioredoxin-like fold" evidence="2">
    <location>
        <begin position="55"/>
        <end position="208"/>
    </location>
</feature>